<accession>A0AAI8Z341</accession>
<dbReference type="Proteomes" id="UP001296104">
    <property type="component" value="Unassembled WGS sequence"/>
</dbReference>
<keyword evidence="3" id="KW-1185">Reference proteome</keyword>
<dbReference type="EMBL" id="CAVMBE010000050">
    <property type="protein sequence ID" value="CAK4031572.1"/>
    <property type="molecule type" value="Genomic_DNA"/>
</dbReference>
<protein>
    <submittedName>
        <fullName evidence="2">Uncharacterized protein</fullName>
    </submittedName>
</protein>
<feature type="region of interest" description="Disordered" evidence="1">
    <location>
        <begin position="712"/>
        <end position="745"/>
    </location>
</feature>
<feature type="region of interest" description="Disordered" evidence="1">
    <location>
        <begin position="117"/>
        <end position="206"/>
    </location>
</feature>
<dbReference type="AlphaFoldDB" id="A0AAI8Z341"/>
<feature type="compositionally biased region" description="Polar residues" evidence="1">
    <location>
        <begin position="165"/>
        <end position="202"/>
    </location>
</feature>
<name>A0AAI8Z341_9PEZI</name>
<sequence length="765" mass="84621">MTRTFASRNATTSDDQTIPLPLSLPLPRVDSPLGGTPPMSFGTQSDNRSTNAASSSPDPGFDTPNSKPIPPGNQRSASTSKGNSSLHFFVVDHPEKLKDKRQMRELRKHVMYDYLDKERRNPESTDARVMRSTTVSKNKKRKRLDAQLPASSCNPQAPSCIFGPRQSSVSAVRGTASSTGSSDGPSQPAPTSDQASPPTKRQQPADRRPISFCNDIAPLVPPIAADLSTTPYSRVSLEDIPNPTSYIGSDLNPFETWPAFSDLKCSIGALKWCCSRYFSSQGLSAHWVPTVLQARHAFLSTICISSSHEDIMRRAEQAPHERRQHGSHARMQARGEVISLINHAMNDDKARTADTTIIAVLQLLASEIMGCDDQAMRIHQEGLHRMVRHRGGLDNLGVAGQLAPIMTIKMYMISALRETEPHADFVKYAAKMRTRSPHSSNLQPIPESPVYFRRSGYHTILQAAAPPSPVYRLLEILRLLFDSFVRTTSIKIASPTSPIRARASSAAKTSHDVHMLRDEIFALRPAAERPDDFPGANDQHTYEALRLVAMVYSHALAHEIPFSKSASELSRSFATQKSWHTLIQSHIQRTNLSDCWSHMAGVLFWATLVAAACANPDSASVALATRDRDRWDEHEEARKWLTAVAMRCSILLSFEYGGAILETLKRLVGMEQALGEIDREKRPGGEEGFARRARGGEDENVVARDVVQFGVMRQRQQQPASSSAAAPRRKTTTTTTTTTMFGPAERPFVQRTFQDFAQDFLSDTI</sequence>
<feature type="compositionally biased region" description="Polar residues" evidence="1">
    <location>
        <begin position="1"/>
        <end position="16"/>
    </location>
</feature>
<evidence type="ECO:0000256" key="1">
    <source>
        <dbReference type="SAM" id="MobiDB-lite"/>
    </source>
</evidence>
<feature type="compositionally biased region" description="Polar residues" evidence="1">
    <location>
        <begin position="41"/>
        <end position="57"/>
    </location>
</feature>
<organism evidence="2 3">
    <name type="scientific">Lecanosticta acicola</name>
    <dbReference type="NCBI Taxonomy" id="111012"/>
    <lineage>
        <taxon>Eukaryota</taxon>
        <taxon>Fungi</taxon>
        <taxon>Dikarya</taxon>
        <taxon>Ascomycota</taxon>
        <taxon>Pezizomycotina</taxon>
        <taxon>Dothideomycetes</taxon>
        <taxon>Dothideomycetidae</taxon>
        <taxon>Mycosphaerellales</taxon>
        <taxon>Mycosphaerellaceae</taxon>
        <taxon>Lecanosticta</taxon>
    </lineage>
</organism>
<evidence type="ECO:0000313" key="2">
    <source>
        <dbReference type="EMBL" id="CAK4031572.1"/>
    </source>
</evidence>
<dbReference type="PANTHER" id="PTHR37540:SF5">
    <property type="entry name" value="TRANSCRIPTION FACTOR DOMAIN-CONTAINING PROTEIN"/>
    <property type="match status" value="1"/>
</dbReference>
<comment type="caution">
    <text evidence="2">The sequence shown here is derived from an EMBL/GenBank/DDBJ whole genome shotgun (WGS) entry which is preliminary data.</text>
</comment>
<feature type="compositionally biased region" description="Polar residues" evidence="1">
    <location>
        <begin position="73"/>
        <end position="83"/>
    </location>
</feature>
<proteinExistence type="predicted"/>
<feature type="region of interest" description="Disordered" evidence="1">
    <location>
        <begin position="1"/>
        <end position="83"/>
    </location>
</feature>
<evidence type="ECO:0000313" key="3">
    <source>
        <dbReference type="Proteomes" id="UP001296104"/>
    </source>
</evidence>
<dbReference type="PANTHER" id="PTHR37540">
    <property type="entry name" value="TRANSCRIPTION FACTOR (ACR-2), PUTATIVE-RELATED-RELATED"/>
    <property type="match status" value="1"/>
</dbReference>
<gene>
    <name evidence="2" type="ORF">LECACI_7A006730</name>
</gene>
<dbReference type="Pfam" id="PF11951">
    <property type="entry name" value="Fungal_trans_2"/>
    <property type="match status" value="1"/>
</dbReference>
<dbReference type="InterPro" id="IPR021858">
    <property type="entry name" value="Fun_TF"/>
</dbReference>
<feature type="compositionally biased region" description="Low complexity" evidence="1">
    <location>
        <begin position="713"/>
        <end position="739"/>
    </location>
</feature>
<feature type="compositionally biased region" description="Basic and acidic residues" evidence="1">
    <location>
        <begin position="117"/>
        <end position="129"/>
    </location>
</feature>
<reference evidence="2" key="1">
    <citation type="submission" date="2023-11" db="EMBL/GenBank/DDBJ databases">
        <authorList>
            <person name="Alioto T."/>
            <person name="Alioto T."/>
            <person name="Gomez Garrido J."/>
        </authorList>
    </citation>
    <scope>NUCLEOTIDE SEQUENCE</scope>
</reference>